<comment type="caution">
    <text evidence="1">The sequence shown here is derived from an EMBL/GenBank/DDBJ whole genome shotgun (WGS) entry which is preliminary data.</text>
</comment>
<organism evidence="1 2">
    <name type="scientific">Flavobacterium cupriresistens</name>
    <dbReference type="NCBI Taxonomy" id="2893885"/>
    <lineage>
        <taxon>Bacteria</taxon>
        <taxon>Pseudomonadati</taxon>
        <taxon>Bacteroidota</taxon>
        <taxon>Flavobacteriia</taxon>
        <taxon>Flavobacteriales</taxon>
        <taxon>Flavobacteriaceae</taxon>
        <taxon>Flavobacterium</taxon>
    </lineage>
</organism>
<protein>
    <submittedName>
        <fullName evidence="1">Uncharacterized protein</fullName>
    </submittedName>
</protein>
<name>A0ABU4RBW9_9FLAO</name>
<keyword evidence="2" id="KW-1185">Reference proteome</keyword>
<dbReference type="Proteomes" id="UP001273350">
    <property type="component" value="Unassembled WGS sequence"/>
</dbReference>
<gene>
    <name evidence="1" type="ORF">SGQ83_06300</name>
</gene>
<dbReference type="RefSeq" id="WP_230004580.1">
    <property type="nucleotide sequence ID" value="NZ_CP087134.1"/>
</dbReference>
<reference evidence="1 2" key="1">
    <citation type="submission" date="2023-11" db="EMBL/GenBank/DDBJ databases">
        <title>Unpublished Manusciprt.</title>
        <authorList>
            <person name="Saticioglu I.B."/>
            <person name="Ay H."/>
            <person name="Ajmi N."/>
            <person name="Altun S."/>
            <person name="Duman M."/>
        </authorList>
    </citation>
    <scope>NUCLEOTIDE SEQUENCE [LARGE SCALE GENOMIC DNA]</scope>
    <source>
        <strain evidence="1 2">Fl-318</strain>
    </source>
</reference>
<evidence type="ECO:0000313" key="2">
    <source>
        <dbReference type="Proteomes" id="UP001273350"/>
    </source>
</evidence>
<sequence>MKNIKNIPPIIIESKCITSTLDYKWNDRVIEKLFDPLQTNEELEITLNRLNQKASLALAAALLEWVYWRFKKHTILFDDLMQRIESLWCSIENHENTKPLIFDPNLKYLAYSYVKGPIWVALVHVKMIDMKYRKGSDLLQSELVGLVLLVRHITPKQKVFDSWFMNSLFELTSLFPIGNHQTERSEMTPYDFTTEPVICREFFFNPNFKYSDAASRLALREFISNIDLIKNKFCLAKKELATA</sequence>
<accession>A0ABU4RBW9</accession>
<dbReference type="EMBL" id="JAWXVI010000003">
    <property type="protein sequence ID" value="MDX6188950.1"/>
    <property type="molecule type" value="Genomic_DNA"/>
</dbReference>
<evidence type="ECO:0000313" key="1">
    <source>
        <dbReference type="EMBL" id="MDX6188950.1"/>
    </source>
</evidence>
<proteinExistence type="predicted"/>